<gene>
    <name evidence="1" type="ORF">HUE57_18520</name>
</gene>
<evidence type="ECO:0000313" key="1">
    <source>
        <dbReference type="EMBL" id="QKQ28055.1"/>
    </source>
</evidence>
<dbReference type="RefSeq" id="WP_174673677.1">
    <property type="nucleotide sequence ID" value="NZ_CP054491.1"/>
</dbReference>
<organism evidence="1 2">
    <name type="scientific">Candidatus Reidiella endopervernicosa</name>
    <dbReference type="NCBI Taxonomy" id="2738883"/>
    <lineage>
        <taxon>Bacteria</taxon>
        <taxon>Pseudomonadati</taxon>
        <taxon>Pseudomonadota</taxon>
        <taxon>Gammaproteobacteria</taxon>
        <taxon>Candidatus Reidiella</taxon>
    </lineage>
</organism>
<keyword evidence="2" id="KW-1185">Reference proteome</keyword>
<dbReference type="KEGG" id="rev:HUE57_18520"/>
<name>A0A6N0I0C8_9GAMM</name>
<sequence>MAEIIQDECGRRGSKPTITGYARPIARGDERIPPMQRLSQELGFEVGEHLALAYEIEKHLQQHHGESMNINGYVSAFLSDHDFTAEEAYRLFAIVVISGVTACYADSRDRPAGSFFRCVATTSTIRARSPANYPSNSQRLKGLPET</sequence>
<dbReference type="EMBL" id="CP054491">
    <property type="protein sequence ID" value="QKQ28055.1"/>
    <property type="molecule type" value="Genomic_DNA"/>
</dbReference>
<reference evidence="1 2" key="1">
    <citation type="submission" date="2020-05" db="EMBL/GenBank/DDBJ databases">
        <title>Horizontal transmission and recombination maintain forever young bacterial symbiont genomes.</title>
        <authorList>
            <person name="Russell S.L."/>
            <person name="Pepper-Tunick E."/>
            <person name="Svedberg J."/>
            <person name="Byrne A."/>
            <person name="Ruelas Castillo J."/>
            <person name="Vollmers C."/>
            <person name="Beinart R.A."/>
            <person name="Corbett-Detig R."/>
        </authorList>
    </citation>
    <scope>NUCLEOTIDE SEQUENCE [LARGE SCALE GENOMIC DNA]</scope>
    <source>
        <strain evidence="1">Santa_Monica_outfall</strain>
    </source>
</reference>
<accession>A0A6N0I0C8</accession>
<proteinExistence type="predicted"/>
<dbReference type="Proteomes" id="UP000509658">
    <property type="component" value="Chromosome"/>
</dbReference>
<evidence type="ECO:0000313" key="2">
    <source>
        <dbReference type="Proteomes" id="UP000509658"/>
    </source>
</evidence>
<dbReference type="AlphaFoldDB" id="A0A6N0I0C8"/>
<protein>
    <submittedName>
        <fullName evidence="1">Uncharacterized protein</fullName>
    </submittedName>
</protein>